<evidence type="ECO:0000256" key="7">
    <source>
        <dbReference type="ARBA" id="ARBA00022927"/>
    </source>
</evidence>
<dbReference type="Pfam" id="PF21687">
    <property type="entry name" value="T2SSK_1st"/>
    <property type="match status" value="1"/>
</dbReference>
<accession>A0A6J4M678</accession>
<keyword evidence="3" id="KW-0813">Transport</keyword>
<dbReference type="GO" id="GO:0005886">
    <property type="term" value="C:plasma membrane"/>
    <property type="evidence" value="ECO:0007669"/>
    <property type="project" value="UniProtKB-SubCell"/>
</dbReference>
<gene>
    <name evidence="11" type="ORF">AVDCRST_MAG68-3647</name>
</gene>
<protein>
    <recommendedName>
        <fullName evidence="10">T2SS protein K first SAM-like domain-containing protein</fullName>
    </recommendedName>
</protein>
<dbReference type="PANTHER" id="PTHR38831:SF2">
    <property type="entry name" value="TYPE II SECRETION SYSTEM PROTEIN K"/>
    <property type="match status" value="1"/>
</dbReference>
<keyword evidence="5" id="KW-0997">Cell inner membrane</keyword>
<keyword evidence="4" id="KW-1003">Cell membrane</keyword>
<dbReference type="PANTHER" id="PTHR38831">
    <property type="entry name" value="TYPE II SECRETION SYSTEM PROTEIN K"/>
    <property type="match status" value="1"/>
</dbReference>
<sequence>MKDERGFALLMALWLLVALSVVGMELAVRARDGRQTSANVRESARALAAADAGVAHARLLLDRRLREGAGTSTAAVLDPWVRLEFVLPDSQVMGGAAYAVRMRDAGSALHLNRCGEDELRRLLVALRVDAGDADRIAQAAMDWRDADDLHRGRGAERAAYLREGAAVLPRNGPFLTVGELRHVRGVTPEVFALVRPHLTVLGTGRVNLGTAPAPVLLALPGMGNEAVSLVLRRQRAGLPFGSIADIGPQLSPGARDAFQAEYGRLSARTTTTTHEVEIRSTGWPLRGRIRREVEALLVRGGTATFLVDRRAP</sequence>
<dbReference type="InterPro" id="IPR005628">
    <property type="entry name" value="GspK"/>
</dbReference>
<evidence type="ECO:0000256" key="1">
    <source>
        <dbReference type="ARBA" id="ARBA00004533"/>
    </source>
</evidence>
<dbReference type="GO" id="GO:0009306">
    <property type="term" value="P:protein secretion"/>
    <property type="evidence" value="ECO:0007669"/>
    <property type="project" value="InterPro"/>
</dbReference>
<dbReference type="EMBL" id="CADCTW010000171">
    <property type="protein sequence ID" value="CAA9350958.1"/>
    <property type="molecule type" value="Genomic_DNA"/>
</dbReference>
<evidence type="ECO:0000256" key="2">
    <source>
        <dbReference type="ARBA" id="ARBA00007246"/>
    </source>
</evidence>
<keyword evidence="6" id="KW-0812">Transmembrane</keyword>
<evidence type="ECO:0000256" key="6">
    <source>
        <dbReference type="ARBA" id="ARBA00022692"/>
    </source>
</evidence>
<proteinExistence type="inferred from homology"/>
<evidence type="ECO:0000256" key="9">
    <source>
        <dbReference type="ARBA" id="ARBA00023136"/>
    </source>
</evidence>
<evidence type="ECO:0000256" key="5">
    <source>
        <dbReference type="ARBA" id="ARBA00022519"/>
    </source>
</evidence>
<dbReference type="PIRSF" id="PIRSF002786">
    <property type="entry name" value="XcpX"/>
    <property type="match status" value="1"/>
</dbReference>
<dbReference type="InterPro" id="IPR049031">
    <property type="entry name" value="T2SSK_SAM-like_1st"/>
</dbReference>
<reference evidence="11" key="1">
    <citation type="submission" date="2020-02" db="EMBL/GenBank/DDBJ databases">
        <authorList>
            <person name="Meier V. D."/>
        </authorList>
    </citation>
    <scope>NUCLEOTIDE SEQUENCE</scope>
    <source>
        <strain evidence="11">AVDCRST_MAG68</strain>
    </source>
</reference>
<evidence type="ECO:0000256" key="8">
    <source>
        <dbReference type="ARBA" id="ARBA00022989"/>
    </source>
</evidence>
<dbReference type="AlphaFoldDB" id="A0A6J4M678"/>
<dbReference type="SUPFAM" id="SSF158544">
    <property type="entry name" value="GspK insert domain-like"/>
    <property type="match status" value="1"/>
</dbReference>
<keyword evidence="9" id="KW-0472">Membrane</keyword>
<evidence type="ECO:0000259" key="10">
    <source>
        <dbReference type="Pfam" id="PF21687"/>
    </source>
</evidence>
<evidence type="ECO:0000313" key="11">
    <source>
        <dbReference type="EMBL" id="CAA9350958.1"/>
    </source>
</evidence>
<dbReference type="InterPro" id="IPR038072">
    <property type="entry name" value="GspK_central_sf"/>
</dbReference>
<keyword evidence="8" id="KW-1133">Transmembrane helix</keyword>
<evidence type="ECO:0000256" key="4">
    <source>
        <dbReference type="ARBA" id="ARBA00022475"/>
    </source>
</evidence>
<keyword evidence="7" id="KW-0653">Protein transport</keyword>
<organism evidence="11">
    <name type="scientific">uncultured Gemmatimonadota bacterium</name>
    <dbReference type="NCBI Taxonomy" id="203437"/>
    <lineage>
        <taxon>Bacteria</taxon>
        <taxon>Pseudomonadati</taxon>
        <taxon>Gemmatimonadota</taxon>
        <taxon>environmental samples</taxon>
    </lineage>
</organism>
<comment type="subcellular location">
    <subcellularLocation>
        <location evidence="1">Cell inner membrane</location>
    </subcellularLocation>
</comment>
<dbReference type="Gene3D" id="1.10.40.60">
    <property type="entry name" value="EpsJ-like"/>
    <property type="match status" value="1"/>
</dbReference>
<name>A0A6J4M678_9BACT</name>
<evidence type="ECO:0000256" key="3">
    <source>
        <dbReference type="ARBA" id="ARBA00022448"/>
    </source>
</evidence>
<comment type="similarity">
    <text evidence="2">Belongs to the GSP K family.</text>
</comment>
<feature type="domain" description="T2SS protein K first SAM-like" evidence="10">
    <location>
        <begin position="117"/>
        <end position="201"/>
    </location>
</feature>